<dbReference type="KEGG" id="pbr:PB2503_00095"/>
<evidence type="ECO:0000313" key="2">
    <source>
        <dbReference type="EMBL" id="ADM10788.1"/>
    </source>
</evidence>
<dbReference type="Pfam" id="PF03203">
    <property type="entry name" value="MerC"/>
    <property type="match status" value="1"/>
</dbReference>
<feature type="transmembrane region" description="Helical" evidence="1">
    <location>
        <begin position="77"/>
        <end position="98"/>
    </location>
</feature>
<reference evidence="2 3" key="2">
    <citation type="journal article" date="2011" name="J. Bacteriol.">
        <title>Complete genome sequence of strain HTCC2503T of Parvularcula bermudensis, the type species of the order "Parvularculales" in the class Alphaproteobacteria.</title>
        <authorList>
            <person name="Oh H.M."/>
            <person name="Kang I."/>
            <person name="Vergin K.L."/>
            <person name="Kang D."/>
            <person name="Rhee K.H."/>
            <person name="Giovannoni S.J."/>
            <person name="Cho J.C."/>
        </authorList>
    </citation>
    <scope>NUCLEOTIDE SEQUENCE [LARGE SCALE GENOMIC DNA]</scope>
    <source>
        <strain evidence="3">ATCC BAA-594 / HTCC2503 / KCTC 12087</strain>
    </source>
</reference>
<evidence type="ECO:0000256" key="1">
    <source>
        <dbReference type="SAM" id="Phobius"/>
    </source>
</evidence>
<dbReference type="HOGENOM" id="CLU_135628_0_1_5"/>
<dbReference type="Proteomes" id="UP000001302">
    <property type="component" value="Chromosome"/>
</dbReference>
<keyword evidence="1" id="KW-1133">Transmembrane helix</keyword>
<dbReference type="GO" id="GO:0015097">
    <property type="term" value="F:mercury ion transmembrane transporter activity"/>
    <property type="evidence" value="ECO:0007669"/>
    <property type="project" value="InterPro"/>
</dbReference>
<sequence length="133" mass="13967">MTKSESAAVRSMRMADALGATFSTLCIVHCIALPVVAIVLPTLVAVAEVPIVHQTLAVLTLLASIAVVFGSRPVARWFLGLAALGNVAVLYAAFAPISEDMERTVTVGGAALLAVAHFGRLARPHRTHTTHCR</sequence>
<keyword evidence="1" id="KW-0472">Membrane</keyword>
<feature type="transmembrane region" description="Helical" evidence="1">
    <location>
        <begin position="20"/>
        <end position="45"/>
    </location>
</feature>
<name>E0THX7_PARBH</name>
<gene>
    <name evidence="2" type="ordered locus">PB2503_00095</name>
</gene>
<feature type="transmembrane region" description="Helical" evidence="1">
    <location>
        <begin position="51"/>
        <end position="70"/>
    </location>
</feature>
<protein>
    <recommendedName>
        <fullName evidence="4">MerC domain-containing protein</fullName>
    </recommendedName>
</protein>
<dbReference type="GO" id="GO:0016020">
    <property type="term" value="C:membrane"/>
    <property type="evidence" value="ECO:0007669"/>
    <property type="project" value="InterPro"/>
</dbReference>
<accession>E0THX7</accession>
<keyword evidence="3" id="KW-1185">Reference proteome</keyword>
<evidence type="ECO:0008006" key="4">
    <source>
        <dbReference type="Google" id="ProtNLM"/>
    </source>
</evidence>
<keyword evidence="1" id="KW-0812">Transmembrane</keyword>
<feature type="transmembrane region" description="Helical" evidence="1">
    <location>
        <begin position="104"/>
        <end position="123"/>
    </location>
</feature>
<organism evidence="2 3">
    <name type="scientific">Parvularcula bermudensis (strain ATCC BAA-594 / HTCC2503 / KCTC 12087)</name>
    <dbReference type="NCBI Taxonomy" id="314260"/>
    <lineage>
        <taxon>Bacteria</taxon>
        <taxon>Pseudomonadati</taxon>
        <taxon>Pseudomonadota</taxon>
        <taxon>Alphaproteobacteria</taxon>
        <taxon>Parvularculales</taxon>
        <taxon>Parvularculaceae</taxon>
        <taxon>Parvularcula</taxon>
    </lineage>
</organism>
<reference evidence="3" key="1">
    <citation type="submission" date="2010-08" db="EMBL/GenBank/DDBJ databases">
        <title>Genome sequence of Parvularcula bermudensis HTCC2503.</title>
        <authorList>
            <person name="Kang D.-M."/>
            <person name="Oh H.-M."/>
            <person name="Cho J.-C."/>
        </authorList>
    </citation>
    <scope>NUCLEOTIDE SEQUENCE [LARGE SCALE GENOMIC DNA]</scope>
    <source>
        <strain evidence="3">ATCC BAA-594 / HTCC2503 / KCTC 12087</strain>
    </source>
</reference>
<dbReference type="STRING" id="314260.PB2503_00095"/>
<dbReference type="OrthoDB" id="7409876at2"/>
<dbReference type="EMBL" id="CP002156">
    <property type="protein sequence ID" value="ADM10788.1"/>
    <property type="molecule type" value="Genomic_DNA"/>
</dbReference>
<dbReference type="InterPro" id="IPR004891">
    <property type="entry name" value="Mercury-R_MerC"/>
</dbReference>
<proteinExistence type="predicted"/>
<evidence type="ECO:0000313" key="3">
    <source>
        <dbReference type="Proteomes" id="UP000001302"/>
    </source>
</evidence>
<dbReference type="RefSeq" id="WP_013301762.1">
    <property type="nucleotide sequence ID" value="NC_014414.1"/>
</dbReference>
<dbReference type="AlphaFoldDB" id="E0THX7"/>